<evidence type="ECO:0000256" key="2">
    <source>
        <dbReference type="ARBA" id="ARBA00012682"/>
    </source>
</evidence>
<sequence>MGHYGEHKLPELPYAYDALEPFIDEQTMRLHHDIHHNGYVNGLNKAEADLAAARESGDFSKIADIQRRLAFHGSGHVNHTLFWRNMCPPGDYKDPSGDLAKQIEKDFGSLENLKAQFAAAAKTVEGNGWGFLVWSPEGGYLTTVAAENHQKNFVNNQIPLLVLDVWEHAYYLKYQNKRGDYVENFFKIVNWENVAQNFANAKAYNFPKK</sequence>
<evidence type="ECO:0000256" key="4">
    <source>
        <dbReference type="ARBA" id="ARBA00023002"/>
    </source>
</evidence>
<keyword evidence="3 5" id="KW-0479">Metal-binding</keyword>
<dbReference type="GO" id="GO:0046872">
    <property type="term" value="F:metal ion binding"/>
    <property type="evidence" value="ECO:0007669"/>
    <property type="project" value="UniProtKB-KW"/>
</dbReference>
<keyword evidence="9" id="KW-1185">Reference proteome</keyword>
<dbReference type="RefSeq" id="WP_111331175.1">
    <property type="nucleotide sequence ID" value="NZ_CP030032.1"/>
</dbReference>
<dbReference type="KEGG" id="bsed:DN745_00600"/>
<dbReference type="Gene3D" id="1.10.287.990">
    <property type="entry name" value="Fe,Mn superoxide dismutase (SOD) domain"/>
    <property type="match status" value="1"/>
</dbReference>
<comment type="catalytic activity">
    <reaction evidence="5">
        <text>2 superoxide + 2 H(+) = H2O2 + O2</text>
        <dbReference type="Rhea" id="RHEA:20696"/>
        <dbReference type="ChEBI" id="CHEBI:15378"/>
        <dbReference type="ChEBI" id="CHEBI:15379"/>
        <dbReference type="ChEBI" id="CHEBI:16240"/>
        <dbReference type="ChEBI" id="CHEBI:18421"/>
        <dbReference type="EC" id="1.15.1.1"/>
    </reaction>
</comment>
<dbReference type="InterPro" id="IPR019831">
    <property type="entry name" value="Mn/Fe_SOD_N"/>
</dbReference>
<dbReference type="InterPro" id="IPR050265">
    <property type="entry name" value="Fe/Mn_Superoxide_Dismutase"/>
</dbReference>
<accession>A0A2Z4FGN2</accession>
<dbReference type="Gene3D" id="3.55.40.20">
    <property type="entry name" value="Iron/manganese superoxide dismutase, C-terminal domain"/>
    <property type="match status" value="1"/>
</dbReference>
<reference evidence="8 9" key="1">
    <citation type="submission" date="2018-06" db="EMBL/GenBank/DDBJ databases">
        <title>Lujinxingia sediminis gen. nov. sp. nov., a new facultative anaerobic member of the class Deltaproteobacteria, and proposal of Lujinxingaceae fam. nov.</title>
        <authorList>
            <person name="Guo L.-Y."/>
            <person name="Li C.-M."/>
            <person name="Wang S."/>
            <person name="Du Z.-J."/>
        </authorList>
    </citation>
    <scope>NUCLEOTIDE SEQUENCE [LARGE SCALE GENOMIC DNA]</scope>
    <source>
        <strain evidence="8 9">FA350</strain>
    </source>
</reference>
<dbReference type="PROSITE" id="PS00088">
    <property type="entry name" value="SOD_MN"/>
    <property type="match status" value="1"/>
</dbReference>
<evidence type="ECO:0000256" key="5">
    <source>
        <dbReference type="RuleBase" id="RU000414"/>
    </source>
</evidence>
<dbReference type="InterPro" id="IPR019833">
    <property type="entry name" value="Mn/Fe_SOD_BS"/>
</dbReference>
<dbReference type="GO" id="GO:0004784">
    <property type="term" value="F:superoxide dismutase activity"/>
    <property type="evidence" value="ECO:0007669"/>
    <property type="project" value="UniProtKB-EC"/>
</dbReference>
<evidence type="ECO:0000259" key="6">
    <source>
        <dbReference type="Pfam" id="PF00081"/>
    </source>
</evidence>
<organism evidence="8 9">
    <name type="scientific">Bradymonas sediminis</name>
    <dbReference type="NCBI Taxonomy" id="1548548"/>
    <lineage>
        <taxon>Bacteria</taxon>
        <taxon>Deltaproteobacteria</taxon>
        <taxon>Bradymonadales</taxon>
        <taxon>Bradymonadaceae</taxon>
        <taxon>Bradymonas</taxon>
    </lineage>
</organism>
<dbReference type="PIRSF" id="PIRSF000349">
    <property type="entry name" value="SODismutase"/>
    <property type="match status" value="1"/>
</dbReference>
<dbReference type="FunFam" id="3.55.40.20:FF:000004">
    <property type="entry name" value="Superoxide dismutase [Fe]"/>
    <property type="match status" value="1"/>
</dbReference>
<gene>
    <name evidence="8" type="ORF">DN745_00600</name>
</gene>
<feature type="domain" description="Manganese/iron superoxide dismutase N-terminal" evidence="6">
    <location>
        <begin position="6"/>
        <end position="87"/>
    </location>
</feature>
<keyword evidence="4 5" id="KW-0560">Oxidoreductase</keyword>
<dbReference type="EMBL" id="CP030032">
    <property type="protein sequence ID" value="AWV87904.1"/>
    <property type="molecule type" value="Genomic_DNA"/>
</dbReference>
<dbReference type="InterPro" id="IPR036314">
    <property type="entry name" value="SOD_C_sf"/>
</dbReference>
<dbReference type="InterPro" id="IPR019832">
    <property type="entry name" value="Mn/Fe_SOD_C"/>
</dbReference>
<name>A0A2Z4FGN2_9DELT</name>
<dbReference type="InterPro" id="IPR036324">
    <property type="entry name" value="Mn/Fe_SOD_N_sf"/>
</dbReference>
<evidence type="ECO:0000256" key="3">
    <source>
        <dbReference type="ARBA" id="ARBA00022723"/>
    </source>
</evidence>
<dbReference type="FunFam" id="1.10.287.990:FF:000001">
    <property type="entry name" value="Superoxide dismutase"/>
    <property type="match status" value="1"/>
</dbReference>
<evidence type="ECO:0000259" key="7">
    <source>
        <dbReference type="Pfam" id="PF02777"/>
    </source>
</evidence>
<dbReference type="EC" id="1.15.1.1" evidence="2 5"/>
<dbReference type="AlphaFoldDB" id="A0A2Z4FGN2"/>
<evidence type="ECO:0000256" key="1">
    <source>
        <dbReference type="ARBA" id="ARBA00008714"/>
    </source>
</evidence>
<dbReference type="Proteomes" id="UP000249799">
    <property type="component" value="Chromosome"/>
</dbReference>
<dbReference type="OrthoDB" id="9803125at2"/>
<comment type="similarity">
    <text evidence="1 5">Belongs to the iron/manganese superoxide dismutase family.</text>
</comment>
<dbReference type="InterPro" id="IPR001189">
    <property type="entry name" value="Mn/Fe_SOD"/>
</dbReference>
<dbReference type="PANTHER" id="PTHR11404">
    <property type="entry name" value="SUPEROXIDE DISMUTASE 2"/>
    <property type="match status" value="1"/>
</dbReference>
<dbReference type="SUPFAM" id="SSF54719">
    <property type="entry name" value="Fe,Mn superoxide dismutase (SOD), C-terminal domain"/>
    <property type="match status" value="1"/>
</dbReference>
<dbReference type="PRINTS" id="PR01703">
    <property type="entry name" value="MNSODISMTASE"/>
</dbReference>
<dbReference type="PANTHER" id="PTHR11404:SF6">
    <property type="entry name" value="SUPEROXIDE DISMUTASE [MN], MITOCHONDRIAL"/>
    <property type="match status" value="1"/>
</dbReference>
<feature type="domain" description="Manganese/iron superoxide dismutase C-terminal" evidence="7">
    <location>
        <begin position="95"/>
        <end position="196"/>
    </location>
</feature>
<dbReference type="SUPFAM" id="SSF46609">
    <property type="entry name" value="Fe,Mn superoxide dismutase (SOD), N-terminal domain"/>
    <property type="match status" value="1"/>
</dbReference>
<dbReference type="Pfam" id="PF00081">
    <property type="entry name" value="Sod_Fe_N"/>
    <property type="match status" value="1"/>
</dbReference>
<evidence type="ECO:0000313" key="8">
    <source>
        <dbReference type="EMBL" id="AWV87904.1"/>
    </source>
</evidence>
<comment type="function">
    <text evidence="5">Destroys radicals which are normally produced within the cells and which are toxic to biological systems.</text>
</comment>
<evidence type="ECO:0000313" key="9">
    <source>
        <dbReference type="Proteomes" id="UP000249799"/>
    </source>
</evidence>
<dbReference type="Pfam" id="PF02777">
    <property type="entry name" value="Sod_Fe_C"/>
    <property type="match status" value="1"/>
</dbReference>
<protein>
    <recommendedName>
        <fullName evidence="2 5">Superoxide dismutase</fullName>
        <ecNumber evidence="2 5">1.15.1.1</ecNumber>
    </recommendedName>
</protein>
<proteinExistence type="inferred from homology"/>